<feature type="topological domain" description="Lumenal" evidence="13">
    <location>
        <begin position="1"/>
        <end position="46"/>
    </location>
</feature>
<dbReference type="GO" id="GO:0031966">
    <property type="term" value="C:mitochondrial membrane"/>
    <property type="evidence" value="ECO:0007669"/>
    <property type="project" value="UniProtKB-SubCell"/>
</dbReference>
<evidence type="ECO:0000256" key="4">
    <source>
        <dbReference type="ARBA" id="ARBA00022679"/>
    </source>
</evidence>
<feature type="transmembrane region" description="Helical" evidence="15">
    <location>
        <begin position="93"/>
        <end position="112"/>
    </location>
</feature>
<comment type="similarity">
    <text evidence="13">Belongs to the class VI-like SAM-binding methyltransferase superfamily. PEMT/PEM2 methyltransferase family.</text>
</comment>
<keyword evidence="2 13" id="KW-0444">Lipid biosynthesis</keyword>
<feature type="compositionally biased region" description="Low complexity" evidence="14">
    <location>
        <begin position="235"/>
        <end position="246"/>
    </location>
</feature>
<dbReference type="PANTHER" id="PTHR15458">
    <property type="entry name" value="PHOSPHATIDYLETHANOLAMINE N-METHYLTRANSFERASE"/>
    <property type="match status" value="1"/>
</dbReference>
<evidence type="ECO:0000256" key="6">
    <source>
        <dbReference type="ARBA" id="ARBA00022692"/>
    </source>
</evidence>
<keyword evidence="11 13" id="KW-0594">Phospholipid biosynthesis</keyword>
<keyword evidence="9 13" id="KW-0443">Lipid metabolism</keyword>
<comment type="pathway">
    <text evidence="13">Phospholipid metabolism; phosphatidylcholine biosynthesis.</text>
</comment>
<evidence type="ECO:0000256" key="13">
    <source>
        <dbReference type="HAMAP-Rule" id="MF_03216"/>
    </source>
</evidence>
<dbReference type="GO" id="GO:0032259">
    <property type="term" value="P:methylation"/>
    <property type="evidence" value="ECO:0007669"/>
    <property type="project" value="UniProtKB-KW"/>
</dbReference>
<dbReference type="GO" id="GO:0005789">
    <property type="term" value="C:endoplasmic reticulum membrane"/>
    <property type="evidence" value="ECO:0007669"/>
    <property type="project" value="UniProtKB-SubCell"/>
</dbReference>
<reference evidence="16" key="1">
    <citation type="submission" date="2020-05" db="EMBL/GenBank/DDBJ databases">
        <title>Phylogenomic resolution of chytrid fungi.</title>
        <authorList>
            <person name="Stajich J.E."/>
            <person name="Amses K."/>
            <person name="Simmons R."/>
            <person name="Seto K."/>
            <person name="Myers J."/>
            <person name="Bonds A."/>
            <person name="Quandt C.A."/>
            <person name="Barry K."/>
            <person name="Liu P."/>
            <person name="Grigoriev I."/>
            <person name="Longcore J.E."/>
            <person name="James T.Y."/>
        </authorList>
    </citation>
    <scope>NUCLEOTIDE SEQUENCE</scope>
    <source>
        <strain evidence="16">JEL0379</strain>
    </source>
</reference>
<feature type="transmembrane region" description="Helical" evidence="15">
    <location>
        <begin position="53"/>
        <end position="73"/>
    </location>
</feature>
<name>A0AAD5XL67_9FUNG</name>
<sequence>MADLHPTIHSLLHDASGSILPHINSLRATLAPLLLPLFNAAQTVEDALPEVTFAPLSFVAALAIVLHVANYNATAQLEHHTRIFTKIFRSPAVYIYALYLVGSALVRDHYIMQAIETDANSYVLFTRDMSQLIGHAFIAVGILLNVWTLKALGIKGMYNGDSFGYLMSAPVTSGPYRLFSDPQYVGTTLALLGYAIKFQSLRGYALTAVMYATFWVSVKFVEGPHMRVLYGSTPTGAASASATAGSKRVKPRSKKD</sequence>
<dbReference type="GO" id="GO:0000773">
    <property type="term" value="F:phosphatidyl-N-methylethanolamine N-methyltransferase activity"/>
    <property type="evidence" value="ECO:0007669"/>
    <property type="project" value="UniProtKB-UniRule"/>
</dbReference>
<evidence type="ECO:0000256" key="2">
    <source>
        <dbReference type="ARBA" id="ARBA00022516"/>
    </source>
</evidence>
<evidence type="ECO:0000256" key="5">
    <source>
        <dbReference type="ARBA" id="ARBA00022691"/>
    </source>
</evidence>
<dbReference type="HAMAP" id="MF_03216">
    <property type="entry name" value="PLMT"/>
    <property type="match status" value="1"/>
</dbReference>
<dbReference type="InterPro" id="IPR024960">
    <property type="entry name" value="PEMT/MFAP"/>
</dbReference>
<evidence type="ECO:0000256" key="1">
    <source>
        <dbReference type="ARBA" id="ARBA00004127"/>
    </source>
</evidence>
<comment type="catalytic activity">
    <reaction evidence="13">
        <text>a 1,2-diacyl-sn-glycero-3-phospho-N,N-dimethylethanolamine + S-adenosyl-L-methionine = a 1,2-diacyl-sn-glycero-3-phosphocholine + S-adenosyl-L-homocysteine + H(+)</text>
        <dbReference type="Rhea" id="RHEA:32739"/>
        <dbReference type="ChEBI" id="CHEBI:15378"/>
        <dbReference type="ChEBI" id="CHEBI:57643"/>
        <dbReference type="ChEBI" id="CHEBI:57856"/>
        <dbReference type="ChEBI" id="CHEBI:59789"/>
        <dbReference type="ChEBI" id="CHEBI:64572"/>
    </reaction>
</comment>
<feature type="transmembrane region" description="Helical" evidence="15">
    <location>
        <begin position="132"/>
        <end position="149"/>
    </location>
</feature>
<proteinExistence type="inferred from homology"/>
<evidence type="ECO:0000313" key="17">
    <source>
        <dbReference type="Proteomes" id="UP001212152"/>
    </source>
</evidence>
<evidence type="ECO:0000256" key="9">
    <source>
        <dbReference type="ARBA" id="ARBA00023098"/>
    </source>
</evidence>
<comment type="subcellular location">
    <subcellularLocation>
        <location evidence="1">Endomembrane system</location>
        <topology evidence="1">Multi-pass membrane protein</topology>
    </subcellularLocation>
    <subcellularLocation>
        <location evidence="13">Endoplasmic reticulum membrane</location>
        <topology evidence="13">Multi-pass membrane protein</topology>
    </subcellularLocation>
    <subcellularLocation>
        <location evidence="13">Mitochondrion membrane</location>
        <topology evidence="13">Multi-pass membrane protein</topology>
    </subcellularLocation>
</comment>
<dbReference type="Pfam" id="PF04191">
    <property type="entry name" value="PEMT"/>
    <property type="match status" value="1"/>
</dbReference>
<dbReference type="GO" id="GO:0006656">
    <property type="term" value="P:phosphatidylcholine biosynthetic process"/>
    <property type="evidence" value="ECO:0007669"/>
    <property type="project" value="UniProtKB-UniRule"/>
</dbReference>
<dbReference type="Proteomes" id="UP001212152">
    <property type="component" value="Unassembled WGS sequence"/>
</dbReference>
<dbReference type="PROSITE" id="PS51599">
    <property type="entry name" value="SAM_PEMT_PEM2"/>
    <property type="match status" value="1"/>
</dbReference>
<dbReference type="InterPro" id="IPR007318">
    <property type="entry name" value="Phopholipid_MeTrfase"/>
</dbReference>
<comment type="catalytic activity">
    <reaction evidence="13">
        <text>a 1,2-diacyl-sn-glycero-3-phospho-N-methylethanolamine + S-adenosyl-L-methionine = a 1,2-diacyl-sn-glycero-3-phospho-N,N-dimethylethanolamine + S-adenosyl-L-homocysteine + H(+)</text>
        <dbReference type="Rhea" id="RHEA:32735"/>
        <dbReference type="ChEBI" id="CHEBI:15378"/>
        <dbReference type="ChEBI" id="CHEBI:57856"/>
        <dbReference type="ChEBI" id="CHEBI:59789"/>
        <dbReference type="ChEBI" id="CHEBI:64572"/>
        <dbReference type="ChEBI" id="CHEBI:64573"/>
        <dbReference type="EC" id="2.1.1.71"/>
    </reaction>
</comment>
<evidence type="ECO:0000313" key="16">
    <source>
        <dbReference type="EMBL" id="KAJ3176221.1"/>
    </source>
</evidence>
<evidence type="ECO:0000256" key="10">
    <source>
        <dbReference type="ARBA" id="ARBA00023136"/>
    </source>
</evidence>
<dbReference type="PANTHER" id="PTHR15458:SF11">
    <property type="entry name" value="PHOSPHATIDYLETHANOLAMINE N-METHYLTRANSFERASE B"/>
    <property type="match status" value="1"/>
</dbReference>
<evidence type="ECO:0000256" key="8">
    <source>
        <dbReference type="ARBA" id="ARBA00022989"/>
    </source>
</evidence>
<comment type="function">
    <text evidence="13">Catalyzes the second two steps of the methylation pathway of phosphatidylcholine biosynthesis, the SAM-dependent methylation of phosphatidylmonomethylethanolamine (PMME) to phosphatidyldimethylethanolamine (PDME) and of PDME to phosphatidylcholine (PC).</text>
</comment>
<gene>
    <name evidence="16" type="ORF">HDU87_005436</name>
</gene>
<keyword evidence="3 13" id="KW-0489">Methyltransferase</keyword>
<keyword evidence="4 13" id="KW-0808">Transferase</keyword>
<feature type="binding site" evidence="13">
    <location>
        <begin position="139"/>
        <end position="141"/>
    </location>
    <ligand>
        <name>S-adenosyl-L-methionine</name>
        <dbReference type="ChEBI" id="CHEBI:59789"/>
    </ligand>
</feature>
<comment type="caution">
    <text evidence="16">The sequence shown here is derived from an EMBL/GenBank/DDBJ whole genome shotgun (WGS) entry which is preliminary data.</text>
</comment>
<feature type="topological domain" description="Lumenal" evidence="13">
    <location>
        <begin position="76"/>
        <end position="87"/>
    </location>
</feature>
<evidence type="ECO:0000256" key="15">
    <source>
        <dbReference type="SAM" id="Phobius"/>
    </source>
</evidence>
<keyword evidence="17" id="KW-1185">Reference proteome</keyword>
<keyword evidence="6 13" id="KW-0812">Transmembrane</keyword>
<evidence type="ECO:0000256" key="11">
    <source>
        <dbReference type="ARBA" id="ARBA00023209"/>
    </source>
</evidence>
<dbReference type="PROSITE" id="PS50244">
    <property type="entry name" value="S5A_REDUCTASE"/>
    <property type="match status" value="1"/>
</dbReference>
<dbReference type="Gene3D" id="1.20.120.1630">
    <property type="match status" value="1"/>
</dbReference>
<dbReference type="EMBL" id="JADGJQ010000043">
    <property type="protein sequence ID" value="KAJ3176221.1"/>
    <property type="molecule type" value="Genomic_DNA"/>
</dbReference>
<keyword evidence="7 13" id="KW-0256">Endoplasmic reticulum</keyword>
<keyword evidence="8 13" id="KW-1133">Transmembrane helix</keyword>
<evidence type="ECO:0000256" key="3">
    <source>
        <dbReference type="ARBA" id="ARBA00022603"/>
    </source>
</evidence>
<feature type="binding site" evidence="13">
    <location>
        <begin position="222"/>
        <end position="223"/>
    </location>
    <ligand>
        <name>S-adenosyl-L-methionine</name>
        <dbReference type="ChEBI" id="CHEBI:59789"/>
    </ligand>
</feature>
<comment type="caution">
    <text evidence="13">Lacks conserved residue(s) required for the propagation of feature annotation.</text>
</comment>
<feature type="compositionally biased region" description="Basic residues" evidence="14">
    <location>
        <begin position="247"/>
        <end position="256"/>
    </location>
</feature>
<evidence type="ECO:0000256" key="14">
    <source>
        <dbReference type="SAM" id="MobiDB-lite"/>
    </source>
</evidence>
<protein>
    <recommendedName>
        <fullName evidence="13">Phosphatidyl-N-methylethanolamine N-methyltransferase</fullName>
        <ecNumber evidence="13">2.1.1.71</ecNumber>
    </recommendedName>
    <alternativeName>
        <fullName evidence="13">Phospholipid methyltransferase</fullName>
        <shortName evidence="13">PLMT</shortName>
    </alternativeName>
</protein>
<feature type="topological domain" description="Cytoplasmic" evidence="13">
    <location>
        <begin position="221"/>
        <end position="256"/>
    </location>
</feature>
<dbReference type="AlphaFoldDB" id="A0AAD5XL67"/>
<keyword evidence="12 13" id="KW-1208">Phospholipid metabolism</keyword>
<keyword evidence="13" id="KW-0496">Mitochondrion</keyword>
<evidence type="ECO:0000256" key="7">
    <source>
        <dbReference type="ARBA" id="ARBA00022824"/>
    </source>
</evidence>
<accession>A0AAD5XL67</accession>
<dbReference type="EC" id="2.1.1.71" evidence="13"/>
<feature type="topological domain" description="Lumenal" evidence="13">
    <location>
        <begin position="156"/>
        <end position="198"/>
    </location>
</feature>
<evidence type="ECO:0000256" key="12">
    <source>
        <dbReference type="ARBA" id="ARBA00023264"/>
    </source>
</evidence>
<keyword evidence="10 13" id="KW-0472">Membrane</keyword>
<feature type="region of interest" description="Disordered" evidence="14">
    <location>
        <begin position="235"/>
        <end position="256"/>
    </location>
</feature>
<organism evidence="16 17">
    <name type="scientific">Geranomyces variabilis</name>
    <dbReference type="NCBI Taxonomy" id="109894"/>
    <lineage>
        <taxon>Eukaryota</taxon>
        <taxon>Fungi</taxon>
        <taxon>Fungi incertae sedis</taxon>
        <taxon>Chytridiomycota</taxon>
        <taxon>Chytridiomycota incertae sedis</taxon>
        <taxon>Chytridiomycetes</taxon>
        <taxon>Spizellomycetales</taxon>
        <taxon>Powellomycetaceae</taxon>
        <taxon>Geranomyces</taxon>
    </lineage>
</organism>
<keyword evidence="5 13" id="KW-0949">S-adenosyl-L-methionine</keyword>